<dbReference type="RefSeq" id="WP_084067464.1">
    <property type="nucleotide sequence ID" value="NZ_FWXY01000005.1"/>
</dbReference>
<feature type="domain" description="Nudix hydrolase" evidence="3">
    <location>
        <begin position="49"/>
        <end position="182"/>
    </location>
</feature>
<dbReference type="PANTHER" id="PTHR11839">
    <property type="entry name" value="UDP/ADP-SUGAR PYROPHOSPHATASE"/>
    <property type="match status" value="1"/>
</dbReference>
<dbReference type="GO" id="GO:0047631">
    <property type="term" value="F:ADP-ribose diphosphatase activity"/>
    <property type="evidence" value="ECO:0007669"/>
    <property type="project" value="TreeGrafter"/>
</dbReference>
<dbReference type="GO" id="GO:0006753">
    <property type="term" value="P:nucleoside phosphate metabolic process"/>
    <property type="evidence" value="ECO:0007669"/>
    <property type="project" value="TreeGrafter"/>
</dbReference>
<keyword evidence="5" id="KW-1185">Reference proteome</keyword>
<dbReference type="InterPro" id="IPR000086">
    <property type="entry name" value="NUDIX_hydrolase_dom"/>
</dbReference>
<evidence type="ECO:0000313" key="5">
    <source>
        <dbReference type="Proteomes" id="UP000192418"/>
    </source>
</evidence>
<evidence type="ECO:0000256" key="2">
    <source>
        <dbReference type="RuleBase" id="RU003476"/>
    </source>
</evidence>
<evidence type="ECO:0000313" key="4">
    <source>
        <dbReference type="EMBL" id="SMC58881.1"/>
    </source>
</evidence>
<comment type="similarity">
    <text evidence="2">Belongs to the Nudix hydrolase family.</text>
</comment>
<dbReference type="PANTHER" id="PTHR11839:SF1">
    <property type="entry name" value="ADP-SUGAR PYROPHOSPHATASE"/>
    <property type="match status" value="1"/>
</dbReference>
<protein>
    <submittedName>
        <fullName evidence="4">ADP-ribose pyrophosphatase</fullName>
    </submittedName>
</protein>
<dbReference type="GO" id="GO:0019693">
    <property type="term" value="P:ribose phosphate metabolic process"/>
    <property type="evidence" value="ECO:0007669"/>
    <property type="project" value="TreeGrafter"/>
</dbReference>
<gene>
    <name evidence="4" type="ORF">SAMN02746065_1057</name>
</gene>
<keyword evidence="1 2" id="KW-0378">Hydrolase</keyword>
<accession>A0A1W2AEJ8</accession>
<dbReference type="Gene3D" id="3.90.79.10">
    <property type="entry name" value="Nucleoside Triphosphate Pyrophosphohydrolase"/>
    <property type="match status" value="1"/>
</dbReference>
<evidence type="ECO:0000259" key="3">
    <source>
        <dbReference type="PROSITE" id="PS51462"/>
    </source>
</evidence>
<sequence>MQIKNIEKITEQTHLNLFSISYVDQRSHEKSWVFASRKKVPEVADNNFPLADAVVIVPFHREEKKLVMIREFWVPLGGFQYGFPAGLVDPGETIEMAAARELKEETGFALKTVLRTSPPIYSSSGMTDESVSLVFAACDGKESLEGNEDSEEISVLLLSREDAKGLLNTPELKFDVKSWIILEHFVKTGTI</sequence>
<dbReference type="InterPro" id="IPR020084">
    <property type="entry name" value="NUDIX_hydrolase_CS"/>
</dbReference>
<proteinExistence type="inferred from homology"/>
<dbReference type="InterPro" id="IPR015797">
    <property type="entry name" value="NUDIX_hydrolase-like_dom_sf"/>
</dbReference>
<dbReference type="Proteomes" id="UP000192418">
    <property type="component" value="Unassembled WGS sequence"/>
</dbReference>
<dbReference type="EMBL" id="FWXY01000005">
    <property type="protein sequence ID" value="SMC58881.1"/>
    <property type="molecule type" value="Genomic_DNA"/>
</dbReference>
<dbReference type="PROSITE" id="PS51462">
    <property type="entry name" value="NUDIX"/>
    <property type="match status" value="1"/>
</dbReference>
<dbReference type="AlphaFoldDB" id="A0A1W2AEJ8"/>
<name>A0A1W2AEJ8_9BACT</name>
<dbReference type="OrthoDB" id="177518at2"/>
<reference evidence="4 5" key="1">
    <citation type="submission" date="2017-04" db="EMBL/GenBank/DDBJ databases">
        <authorList>
            <person name="Afonso C.L."/>
            <person name="Miller P.J."/>
            <person name="Scott M.A."/>
            <person name="Spackman E."/>
            <person name="Goraichik I."/>
            <person name="Dimitrov K.M."/>
            <person name="Suarez D.L."/>
            <person name="Swayne D.E."/>
        </authorList>
    </citation>
    <scope>NUCLEOTIDE SEQUENCE [LARGE SCALE GENOMIC DNA]</scope>
    <source>
        <strain evidence="4 5">DSM 3385</strain>
    </source>
</reference>
<organism evidence="4 5">
    <name type="scientific">Desulfocicer vacuolatum DSM 3385</name>
    <dbReference type="NCBI Taxonomy" id="1121400"/>
    <lineage>
        <taxon>Bacteria</taxon>
        <taxon>Pseudomonadati</taxon>
        <taxon>Thermodesulfobacteriota</taxon>
        <taxon>Desulfobacteria</taxon>
        <taxon>Desulfobacterales</taxon>
        <taxon>Desulfobacteraceae</taxon>
        <taxon>Desulfocicer</taxon>
    </lineage>
</organism>
<dbReference type="PROSITE" id="PS00893">
    <property type="entry name" value="NUDIX_BOX"/>
    <property type="match status" value="1"/>
</dbReference>
<evidence type="ECO:0000256" key="1">
    <source>
        <dbReference type="ARBA" id="ARBA00022801"/>
    </source>
</evidence>
<dbReference type="SUPFAM" id="SSF55811">
    <property type="entry name" value="Nudix"/>
    <property type="match status" value="1"/>
</dbReference>
<dbReference type="Pfam" id="PF00293">
    <property type="entry name" value="NUDIX"/>
    <property type="match status" value="1"/>
</dbReference>
<dbReference type="InterPro" id="IPR020476">
    <property type="entry name" value="Nudix_hydrolase"/>
</dbReference>
<dbReference type="PRINTS" id="PR00502">
    <property type="entry name" value="NUDIXFAMILY"/>
</dbReference>
<dbReference type="STRING" id="1121400.SAMN02746065_1057"/>